<dbReference type="GO" id="GO:0006355">
    <property type="term" value="P:regulation of DNA-templated transcription"/>
    <property type="evidence" value="ECO:0007669"/>
    <property type="project" value="InterPro"/>
</dbReference>
<dbReference type="InterPro" id="IPR000792">
    <property type="entry name" value="Tscrpt_reg_LuxR_C"/>
</dbReference>
<dbReference type="SMART" id="SM00421">
    <property type="entry name" value="HTH_LUXR"/>
    <property type="match status" value="1"/>
</dbReference>
<keyword evidence="3" id="KW-0805">Transcription regulation</keyword>
<keyword evidence="2 6" id="KW-0597">Phosphoprotein</keyword>
<gene>
    <name evidence="9" type="ORF">HUG15_03490</name>
</gene>
<dbReference type="SUPFAM" id="SSF46894">
    <property type="entry name" value="C-terminal effector domain of the bipartite response regulators"/>
    <property type="match status" value="1"/>
</dbReference>
<feature type="domain" description="HTH luxR-type" evidence="7">
    <location>
        <begin position="146"/>
        <end position="211"/>
    </location>
</feature>
<dbReference type="GO" id="GO:0005737">
    <property type="term" value="C:cytoplasm"/>
    <property type="evidence" value="ECO:0007669"/>
    <property type="project" value="UniProtKB-SubCell"/>
</dbReference>
<evidence type="ECO:0000256" key="3">
    <source>
        <dbReference type="ARBA" id="ARBA00023015"/>
    </source>
</evidence>
<dbReference type="Pfam" id="PF00196">
    <property type="entry name" value="GerE"/>
    <property type="match status" value="1"/>
</dbReference>
<dbReference type="AlphaFoldDB" id="A0A7T6Z0M0"/>
<dbReference type="InterPro" id="IPR058245">
    <property type="entry name" value="NreC/VraR/RcsB-like_REC"/>
</dbReference>
<dbReference type="PANTHER" id="PTHR43214:SF37">
    <property type="entry name" value="TRANSCRIPTIONAL REGULATORY PROTEIN YDFI"/>
    <property type="match status" value="1"/>
</dbReference>
<dbReference type="KEGG" id="scia:HUG15_03490"/>
<dbReference type="InterPro" id="IPR016032">
    <property type="entry name" value="Sig_transdc_resp-reg_C-effctor"/>
</dbReference>
<dbReference type="GO" id="GO:0000160">
    <property type="term" value="P:phosphorelay signal transduction system"/>
    <property type="evidence" value="ECO:0007669"/>
    <property type="project" value="InterPro"/>
</dbReference>
<evidence type="ECO:0000313" key="10">
    <source>
        <dbReference type="Proteomes" id="UP000595823"/>
    </source>
</evidence>
<dbReference type="CDD" id="cd17535">
    <property type="entry name" value="REC_NarL-like"/>
    <property type="match status" value="1"/>
</dbReference>
<dbReference type="PROSITE" id="PS50043">
    <property type="entry name" value="HTH_LUXR_2"/>
    <property type="match status" value="1"/>
</dbReference>
<feature type="modified residue" description="4-aspartylphosphate" evidence="6">
    <location>
        <position position="54"/>
    </location>
</feature>
<evidence type="ECO:0000259" key="7">
    <source>
        <dbReference type="PROSITE" id="PS50043"/>
    </source>
</evidence>
<dbReference type="InterPro" id="IPR011006">
    <property type="entry name" value="CheY-like_superfamily"/>
</dbReference>
<keyword evidence="5" id="KW-0804">Transcription</keyword>
<evidence type="ECO:0000256" key="5">
    <source>
        <dbReference type="ARBA" id="ARBA00023163"/>
    </source>
</evidence>
<protein>
    <submittedName>
        <fullName evidence="9">Response regulator transcription factor</fullName>
    </submittedName>
</protein>
<feature type="domain" description="Response regulatory" evidence="8">
    <location>
        <begin position="3"/>
        <end position="120"/>
    </location>
</feature>
<evidence type="ECO:0000256" key="1">
    <source>
        <dbReference type="ARBA" id="ARBA00004496"/>
    </source>
</evidence>
<sequence length="218" mass="24225">MIRVLLVDDHAVVRMGLKMLLNSLEDMEVVSEASEGNEAIENAHETRPDVILMDFSMPHGKDGLSATEELKNQLPDTAILILTMHDDEEYLFRAVQAGASGCVLKSAPHEELIQAIRNVSNGEAYLTPSATKRLMDEYLGAMKEHGTDVYQQLSAREKEVLTLIAKGYANKEIAEQLYISVKTVEAHRSKLMDKLQMKTRPELVSYALKKGLLGSAIQ</sequence>
<dbReference type="InterPro" id="IPR001789">
    <property type="entry name" value="Sig_transdc_resp-reg_receiver"/>
</dbReference>
<dbReference type="SUPFAM" id="SSF52172">
    <property type="entry name" value="CheY-like"/>
    <property type="match status" value="1"/>
</dbReference>
<dbReference type="PANTHER" id="PTHR43214">
    <property type="entry name" value="TWO-COMPONENT RESPONSE REGULATOR"/>
    <property type="match status" value="1"/>
</dbReference>
<comment type="subcellular location">
    <subcellularLocation>
        <location evidence="1">Cytoplasm</location>
    </subcellularLocation>
</comment>
<dbReference type="PRINTS" id="PR00038">
    <property type="entry name" value="HTHLUXR"/>
</dbReference>
<evidence type="ECO:0000259" key="8">
    <source>
        <dbReference type="PROSITE" id="PS50110"/>
    </source>
</evidence>
<dbReference type="RefSeq" id="WP_281393589.1">
    <property type="nucleotide sequence ID" value="NZ_CP054705.1"/>
</dbReference>
<proteinExistence type="predicted"/>
<dbReference type="CDD" id="cd06170">
    <property type="entry name" value="LuxR_C_like"/>
    <property type="match status" value="1"/>
</dbReference>
<dbReference type="PROSITE" id="PS50110">
    <property type="entry name" value="RESPONSE_REGULATORY"/>
    <property type="match status" value="1"/>
</dbReference>
<accession>A0A7T6Z0M0</accession>
<name>A0A7T6Z0M0_9BACI</name>
<dbReference type="SMART" id="SM00448">
    <property type="entry name" value="REC"/>
    <property type="match status" value="1"/>
</dbReference>
<evidence type="ECO:0000256" key="6">
    <source>
        <dbReference type="PROSITE-ProRule" id="PRU00169"/>
    </source>
</evidence>
<evidence type="ECO:0000313" key="9">
    <source>
        <dbReference type="EMBL" id="QQK74761.1"/>
    </source>
</evidence>
<keyword evidence="4" id="KW-0238">DNA-binding</keyword>
<evidence type="ECO:0000256" key="2">
    <source>
        <dbReference type="ARBA" id="ARBA00022553"/>
    </source>
</evidence>
<dbReference type="InterPro" id="IPR039420">
    <property type="entry name" value="WalR-like"/>
</dbReference>
<evidence type="ECO:0000256" key="4">
    <source>
        <dbReference type="ARBA" id="ARBA00023125"/>
    </source>
</evidence>
<keyword evidence="10" id="KW-1185">Reference proteome</keyword>
<dbReference type="Proteomes" id="UP000595823">
    <property type="component" value="Chromosome"/>
</dbReference>
<organism evidence="9 10">
    <name type="scientific">Salicibibacter cibarius</name>
    <dbReference type="NCBI Taxonomy" id="2743000"/>
    <lineage>
        <taxon>Bacteria</taxon>
        <taxon>Bacillati</taxon>
        <taxon>Bacillota</taxon>
        <taxon>Bacilli</taxon>
        <taxon>Bacillales</taxon>
        <taxon>Bacillaceae</taxon>
        <taxon>Salicibibacter</taxon>
    </lineage>
</organism>
<dbReference type="Pfam" id="PF00072">
    <property type="entry name" value="Response_reg"/>
    <property type="match status" value="1"/>
</dbReference>
<dbReference type="EMBL" id="CP054705">
    <property type="protein sequence ID" value="QQK74761.1"/>
    <property type="molecule type" value="Genomic_DNA"/>
</dbReference>
<dbReference type="Gene3D" id="3.40.50.2300">
    <property type="match status" value="1"/>
</dbReference>
<dbReference type="GO" id="GO:0003677">
    <property type="term" value="F:DNA binding"/>
    <property type="evidence" value="ECO:0007669"/>
    <property type="project" value="UniProtKB-KW"/>
</dbReference>
<reference evidence="9 10" key="1">
    <citation type="submission" date="2020-06" db="EMBL/GenBank/DDBJ databases">
        <title>Genomic analysis of Salicibibacter sp. NKC5-3.</title>
        <authorList>
            <person name="Oh Y.J."/>
        </authorList>
    </citation>
    <scope>NUCLEOTIDE SEQUENCE [LARGE SCALE GENOMIC DNA]</scope>
    <source>
        <strain evidence="9 10">NKC5-3</strain>
    </source>
</reference>